<protein>
    <submittedName>
        <fullName evidence="2">Uncharacterized protein</fullName>
    </submittedName>
</protein>
<reference evidence="2" key="4">
    <citation type="submission" date="2019-03" db="UniProtKB">
        <authorList>
            <consortium name="EnsemblPlants"/>
        </authorList>
    </citation>
    <scope>IDENTIFICATION</scope>
</reference>
<organism evidence="2 3">
    <name type="scientific">Aegilops tauschii subsp. strangulata</name>
    <name type="common">Goatgrass</name>
    <dbReference type="NCBI Taxonomy" id="200361"/>
    <lineage>
        <taxon>Eukaryota</taxon>
        <taxon>Viridiplantae</taxon>
        <taxon>Streptophyta</taxon>
        <taxon>Embryophyta</taxon>
        <taxon>Tracheophyta</taxon>
        <taxon>Spermatophyta</taxon>
        <taxon>Magnoliopsida</taxon>
        <taxon>Liliopsida</taxon>
        <taxon>Poales</taxon>
        <taxon>Poaceae</taxon>
        <taxon>BOP clade</taxon>
        <taxon>Pooideae</taxon>
        <taxon>Triticodae</taxon>
        <taxon>Triticeae</taxon>
        <taxon>Triticinae</taxon>
        <taxon>Aegilops</taxon>
    </lineage>
</organism>
<reference evidence="2" key="3">
    <citation type="journal article" date="2017" name="Nature">
        <title>Genome sequence of the progenitor of the wheat D genome Aegilops tauschii.</title>
        <authorList>
            <person name="Luo M.C."/>
            <person name="Gu Y.Q."/>
            <person name="Puiu D."/>
            <person name="Wang H."/>
            <person name="Twardziok S.O."/>
            <person name="Deal K.R."/>
            <person name="Huo N."/>
            <person name="Zhu T."/>
            <person name="Wang L."/>
            <person name="Wang Y."/>
            <person name="McGuire P.E."/>
            <person name="Liu S."/>
            <person name="Long H."/>
            <person name="Ramasamy R.K."/>
            <person name="Rodriguez J.C."/>
            <person name="Van S.L."/>
            <person name="Yuan L."/>
            <person name="Wang Z."/>
            <person name="Xia Z."/>
            <person name="Xiao L."/>
            <person name="Anderson O.D."/>
            <person name="Ouyang S."/>
            <person name="Liang Y."/>
            <person name="Zimin A.V."/>
            <person name="Pertea G."/>
            <person name="Qi P."/>
            <person name="Bennetzen J.L."/>
            <person name="Dai X."/>
            <person name="Dawson M.W."/>
            <person name="Muller H.G."/>
            <person name="Kugler K."/>
            <person name="Rivarola-Duarte L."/>
            <person name="Spannagl M."/>
            <person name="Mayer K.F.X."/>
            <person name="Lu F.H."/>
            <person name="Bevan M.W."/>
            <person name="Leroy P."/>
            <person name="Li P."/>
            <person name="You F.M."/>
            <person name="Sun Q."/>
            <person name="Liu Z."/>
            <person name="Lyons E."/>
            <person name="Wicker T."/>
            <person name="Salzberg S.L."/>
            <person name="Devos K.M."/>
            <person name="Dvorak J."/>
        </authorList>
    </citation>
    <scope>NUCLEOTIDE SEQUENCE [LARGE SCALE GENOMIC DNA]</scope>
    <source>
        <strain evidence="2">cv. AL8/78</strain>
    </source>
</reference>
<reference evidence="2" key="5">
    <citation type="journal article" date="2021" name="G3 (Bethesda)">
        <title>Aegilops tauschii genome assembly Aet v5.0 features greater sequence contiguity and improved annotation.</title>
        <authorList>
            <person name="Wang L."/>
            <person name="Zhu T."/>
            <person name="Rodriguez J.C."/>
            <person name="Deal K.R."/>
            <person name="Dubcovsky J."/>
            <person name="McGuire P.E."/>
            <person name="Lux T."/>
            <person name="Spannagl M."/>
            <person name="Mayer K.F.X."/>
            <person name="Baldrich P."/>
            <person name="Meyers B.C."/>
            <person name="Huo N."/>
            <person name="Gu Y.Q."/>
            <person name="Zhou H."/>
            <person name="Devos K.M."/>
            <person name="Bennetzen J.L."/>
            <person name="Unver T."/>
            <person name="Budak H."/>
            <person name="Gulick P.J."/>
            <person name="Galiba G."/>
            <person name="Kalapos B."/>
            <person name="Nelson D.R."/>
            <person name="Li P."/>
            <person name="You F.M."/>
            <person name="Luo M.C."/>
            <person name="Dvorak J."/>
        </authorList>
    </citation>
    <scope>NUCLEOTIDE SEQUENCE [LARGE SCALE GENOMIC DNA]</scope>
    <source>
        <strain evidence="2">cv. AL8/78</strain>
    </source>
</reference>
<keyword evidence="1" id="KW-0472">Membrane</keyword>
<evidence type="ECO:0000313" key="3">
    <source>
        <dbReference type="Proteomes" id="UP000015105"/>
    </source>
</evidence>
<keyword evidence="3" id="KW-1185">Reference proteome</keyword>
<accession>A0A453MZW5</accession>
<evidence type="ECO:0000256" key="1">
    <source>
        <dbReference type="SAM" id="Phobius"/>
    </source>
</evidence>
<keyword evidence="1" id="KW-1133">Transmembrane helix</keyword>
<dbReference type="EnsemblPlants" id="AET6Gv20163800.1">
    <property type="protein sequence ID" value="AET6Gv20163800.1"/>
    <property type="gene ID" value="AET6Gv20163800"/>
</dbReference>
<dbReference type="AlphaFoldDB" id="A0A453MZW5"/>
<name>A0A453MZW5_AEGTS</name>
<evidence type="ECO:0000313" key="2">
    <source>
        <dbReference type="EnsemblPlants" id="AET6Gv20163800.1"/>
    </source>
</evidence>
<dbReference type="Gramene" id="AET6Gv20163800.1">
    <property type="protein sequence ID" value="AET6Gv20163800.1"/>
    <property type="gene ID" value="AET6Gv20163800"/>
</dbReference>
<feature type="transmembrane region" description="Helical" evidence="1">
    <location>
        <begin position="15"/>
        <end position="35"/>
    </location>
</feature>
<reference evidence="3" key="2">
    <citation type="journal article" date="2017" name="Nat. Plants">
        <title>The Aegilops tauschii genome reveals multiple impacts of transposons.</title>
        <authorList>
            <person name="Zhao G."/>
            <person name="Zou C."/>
            <person name="Li K."/>
            <person name="Wang K."/>
            <person name="Li T."/>
            <person name="Gao L."/>
            <person name="Zhang X."/>
            <person name="Wang H."/>
            <person name="Yang Z."/>
            <person name="Liu X."/>
            <person name="Jiang W."/>
            <person name="Mao L."/>
            <person name="Kong X."/>
            <person name="Jiao Y."/>
            <person name="Jia J."/>
        </authorList>
    </citation>
    <scope>NUCLEOTIDE SEQUENCE [LARGE SCALE GENOMIC DNA]</scope>
    <source>
        <strain evidence="3">cv. AL8/78</strain>
    </source>
</reference>
<reference evidence="3" key="1">
    <citation type="journal article" date="2014" name="Science">
        <title>Ancient hybridizations among the ancestral genomes of bread wheat.</title>
        <authorList>
            <consortium name="International Wheat Genome Sequencing Consortium,"/>
            <person name="Marcussen T."/>
            <person name="Sandve S.R."/>
            <person name="Heier L."/>
            <person name="Spannagl M."/>
            <person name="Pfeifer M."/>
            <person name="Jakobsen K.S."/>
            <person name="Wulff B.B."/>
            <person name="Steuernagel B."/>
            <person name="Mayer K.F."/>
            <person name="Olsen O.A."/>
        </authorList>
    </citation>
    <scope>NUCLEOTIDE SEQUENCE [LARGE SCALE GENOMIC DNA]</scope>
    <source>
        <strain evidence="3">cv. AL8/78</strain>
    </source>
</reference>
<dbReference type="Proteomes" id="UP000015105">
    <property type="component" value="Chromosome 6D"/>
</dbReference>
<keyword evidence="1" id="KW-0812">Transmembrane</keyword>
<proteinExistence type="predicted"/>
<sequence>FARCSSFTKNLHIGLGVWLMTLFALQVPEVAVLVAEMQKRLVCCRFYAPCTDQRCSCLVGINFNILFAHDYNVI</sequence>